<feature type="domain" description="Iron-binding zinc finger CDGSH type" evidence="5">
    <location>
        <begin position="53"/>
        <end position="90"/>
    </location>
</feature>
<gene>
    <name evidence="6" type="ORF">KPC_0543</name>
</gene>
<feature type="domain" description="Iron-binding zinc finger CDGSH type" evidence="5">
    <location>
        <begin position="202"/>
        <end position="239"/>
    </location>
</feature>
<accession>A0A2U3MVG5</accession>
<dbReference type="GO" id="GO:0051537">
    <property type="term" value="F:2 iron, 2 sulfur cluster binding"/>
    <property type="evidence" value="ECO:0007669"/>
    <property type="project" value="UniProtKB-KW"/>
</dbReference>
<dbReference type="Gene3D" id="3.40.5.90">
    <property type="entry name" value="CDGSH iron-sulfur domain, mitoNEET-type"/>
    <property type="match status" value="2"/>
</dbReference>
<dbReference type="PANTHER" id="PTHR46491:SF3">
    <property type="entry name" value="CDGSH IRON-SULFUR DOMAIN-CONTAINING PROTEIN 3, MITOCHONDRIAL"/>
    <property type="match status" value="1"/>
</dbReference>
<reference evidence="7" key="1">
    <citation type="submission" date="2018-03" db="EMBL/GenBank/DDBJ databases">
        <authorList>
            <person name="Blom J."/>
        </authorList>
    </citation>
    <scope>NUCLEOTIDE SEQUENCE [LARGE SCALE GENOMIC DNA]</scope>
    <source>
        <strain evidence="7">KPC-SM-21</strain>
    </source>
</reference>
<evidence type="ECO:0000256" key="3">
    <source>
        <dbReference type="ARBA" id="ARBA00023004"/>
    </source>
</evidence>
<protein>
    <submittedName>
        <fullName evidence="6">Iron-binding zinc finger CDGSH type</fullName>
    </submittedName>
</protein>
<dbReference type="EMBL" id="OOGT01000014">
    <property type="protein sequence ID" value="SPL69365.1"/>
    <property type="molecule type" value="Genomic_DNA"/>
</dbReference>
<dbReference type="Proteomes" id="UP000245974">
    <property type="component" value="Unassembled WGS sequence"/>
</dbReference>
<name>A0A2U3MVG5_9GAMM</name>
<dbReference type="PIRSF" id="PIRSF009180">
    <property type="entry name" value="UCP009180"/>
    <property type="match status" value="1"/>
</dbReference>
<evidence type="ECO:0000256" key="2">
    <source>
        <dbReference type="ARBA" id="ARBA00022723"/>
    </source>
</evidence>
<dbReference type="InterPro" id="IPR018967">
    <property type="entry name" value="FeS-contain_CDGSH-typ"/>
</dbReference>
<keyword evidence="7" id="KW-1185">Reference proteome</keyword>
<keyword evidence="2" id="KW-0479">Metal-binding</keyword>
<dbReference type="InterPro" id="IPR016548">
    <property type="entry name" value="UCP009180"/>
</dbReference>
<evidence type="ECO:0000313" key="7">
    <source>
        <dbReference type="Proteomes" id="UP000245974"/>
    </source>
</evidence>
<dbReference type="PANTHER" id="PTHR46491">
    <property type="entry name" value="CDGSH IRON SULFUR DOMAIN PROTEIN HOMOLOG"/>
    <property type="match status" value="1"/>
</dbReference>
<evidence type="ECO:0000256" key="1">
    <source>
        <dbReference type="ARBA" id="ARBA00022714"/>
    </source>
</evidence>
<dbReference type="GO" id="GO:0046872">
    <property type="term" value="F:metal ion binding"/>
    <property type="evidence" value="ECO:0007669"/>
    <property type="project" value="UniProtKB-KW"/>
</dbReference>
<keyword evidence="3" id="KW-0408">Iron</keyword>
<evidence type="ECO:0000313" key="6">
    <source>
        <dbReference type="EMBL" id="SPL69365.1"/>
    </source>
</evidence>
<sequence length="243" mass="26907">MTTKPKYIIQVGTTAAPDSVFIQVTKDGPYKVSGAPQLLQVFIEQNETGNSGRYASGKTFESKDEMYLCRCGHSHHAPFCDGSHLKNEVHLTEKASFEPLLEGSMEIDGPKQILTDNEHYCAFSRFCDNGNQVWNEVQMRGESHEKLTEFMVHACAGGRLLVFDRETQQPIEHAENAGIYAIEDPAIGCSGPLMVRGGIRVESANGESYEIRNRQALCRCGESSNKPFCDGTHASVKYHDGIE</sequence>
<organism evidence="6 7">
    <name type="scientific">Acinetobacter stercoris</name>
    <dbReference type="NCBI Taxonomy" id="2126983"/>
    <lineage>
        <taxon>Bacteria</taxon>
        <taxon>Pseudomonadati</taxon>
        <taxon>Pseudomonadota</taxon>
        <taxon>Gammaproteobacteria</taxon>
        <taxon>Moraxellales</taxon>
        <taxon>Moraxellaceae</taxon>
        <taxon>Acinetobacter</taxon>
    </lineage>
</organism>
<dbReference type="RefSeq" id="WP_121972902.1">
    <property type="nucleotide sequence ID" value="NZ_OOGT01000014.1"/>
</dbReference>
<keyword evidence="4" id="KW-0411">Iron-sulfur</keyword>
<dbReference type="SMART" id="SM00704">
    <property type="entry name" value="ZnF_CDGSH"/>
    <property type="match status" value="2"/>
</dbReference>
<evidence type="ECO:0000256" key="4">
    <source>
        <dbReference type="ARBA" id="ARBA00023014"/>
    </source>
</evidence>
<proteinExistence type="predicted"/>
<dbReference type="AlphaFoldDB" id="A0A2U3MVG5"/>
<evidence type="ECO:0000259" key="5">
    <source>
        <dbReference type="SMART" id="SM00704"/>
    </source>
</evidence>
<dbReference type="GO" id="GO:0005737">
    <property type="term" value="C:cytoplasm"/>
    <property type="evidence" value="ECO:0007669"/>
    <property type="project" value="UniProtKB-ARBA"/>
</dbReference>
<dbReference type="OrthoDB" id="9795032at2"/>
<dbReference type="InterPro" id="IPR042216">
    <property type="entry name" value="MitoNEET_CISD"/>
</dbReference>
<keyword evidence="1" id="KW-0001">2Fe-2S</keyword>
<dbReference type="InterPro" id="IPR052950">
    <property type="entry name" value="CISD"/>
</dbReference>
<dbReference type="InParanoid" id="A0A2U3MVG5"/>
<dbReference type="Pfam" id="PF09360">
    <property type="entry name" value="zf-CDGSH"/>
    <property type="match status" value="2"/>
</dbReference>